<dbReference type="OrthoDB" id="623670at2759"/>
<evidence type="ECO:0000256" key="2">
    <source>
        <dbReference type="SAM" id="SignalP"/>
    </source>
</evidence>
<keyword evidence="2" id="KW-0732">Signal</keyword>
<dbReference type="AlphaFoldDB" id="S3DFE5"/>
<dbReference type="RefSeq" id="XP_008075805.1">
    <property type="nucleotide sequence ID" value="XM_008077614.1"/>
</dbReference>
<gene>
    <name evidence="3" type="ORF">GLAREA_08653</name>
</gene>
<feature type="compositionally biased region" description="Polar residues" evidence="1">
    <location>
        <begin position="164"/>
        <end position="187"/>
    </location>
</feature>
<dbReference type="OMA" id="DCEDSAG"/>
<feature type="signal peptide" evidence="2">
    <location>
        <begin position="1"/>
        <end position="22"/>
    </location>
</feature>
<protein>
    <submittedName>
        <fullName evidence="3">Barwin-like endoglucanase</fullName>
    </submittedName>
</protein>
<feature type="compositionally biased region" description="Basic and acidic residues" evidence="1">
    <location>
        <begin position="205"/>
        <end position="315"/>
    </location>
</feature>
<organism evidence="3 4">
    <name type="scientific">Glarea lozoyensis (strain ATCC 20868 / MF5171)</name>
    <dbReference type="NCBI Taxonomy" id="1116229"/>
    <lineage>
        <taxon>Eukaryota</taxon>
        <taxon>Fungi</taxon>
        <taxon>Dikarya</taxon>
        <taxon>Ascomycota</taxon>
        <taxon>Pezizomycotina</taxon>
        <taxon>Leotiomycetes</taxon>
        <taxon>Helotiales</taxon>
        <taxon>Helotiaceae</taxon>
        <taxon>Glarea</taxon>
    </lineage>
</organism>
<dbReference type="HOGENOM" id="CLU_568637_0_0_1"/>
<dbReference type="SUPFAM" id="SSF50685">
    <property type="entry name" value="Barwin-like endoglucanases"/>
    <property type="match status" value="1"/>
</dbReference>
<feature type="compositionally biased region" description="Low complexity" evidence="1">
    <location>
        <begin position="322"/>
        <end position="336"/>
    </location>
</feature>
<dbReference type="STRING" id="1116229.S3DFE5"/>
<name>S3DFE5_GLAL2</name>
<feature type="compositionally biased region" description="Low complexity" evidence="1">
    <location>
        <begin position="144"/>
        <end position="155"/>
    </location>
</feature>
<dbReference type="Gene3D" id="2.40.40.10">
    <property type="entry name" value="RlpA-like domain"/>
    <property type="match status" value="1"/>
</dbReference>
<feature type="region of interest" description="Disordered" evidence="1">
    <location>
        <begin position="128"/>
        <end position="339"/>
    </location>
</feature>
<dbReference type="InterPro" id="IPR036908">
    <property type="entry name" value="RlpA-like_sf"/>
</dbReference>
<dbReference type="GeneID" id="19467701"/>
<evidence type="ECO:0000313" key="3">
    <source>
        <dbReference type="EMBL" id="EPE36490.1"/>
    </source>
</evidence>
<proteinExistence type="predicted"/>
<dbReference type="KEGG" id="glz:GLAREA_08653"/>
<evidence type="ECO:0000256" key="1">
    <source>
        <dbReference type="SAM" id="MobiDB-lite"/>
    </source>
</evidence>
<accession>S3DFE5</accession>
<dbReference type="EMBL" id="KE145352">
    <property type="protein sequence ID" value="EPE36490.1"/>
    <property type="molecule type" value="Genomic_DNA"/>
</dbReference>
<evidence type="ECO:0000313" key="4">
    <source>
        <dbReference type="Proteomes" id="UP000016922"/>
    </source>
</evidence>
<reference evidence="3 4" key="1">
    <citation type="journal article" date="2013" name="BMC Genomics">
        <title>Genomics-driven discovery of the pneumocandin biosynthetic gene cluster in the fungus Glarea lozoyensis.</title>
        <authorList>
            <person name="Chen L."/>
            <person name="Yue Q."/>
            <person name="Zhang X."/>
            <person name="Xiang M."/>
            <person name="Wang C."/>
            <person name="Li S."/>
            <person name="Che Y."/>
            <person name="Ortiz-Lopez F.J."/>
            <person name="Bills G.F."/>
            <person name="Liu X."/>
            <person name="An Z."/>
        </authorList>
    </citation>
    <scope>NUCLEOTIDE SEQUENCE [LARGE SCALE GENOMIC DNA]</scope>
    <source>
        <strain evidence="4">ATCC 20868 / MF5171</strain>
    </source>
</reference>
<dbReference type="Proteomes" id="UP000016922">
    <property type="component" value="Unassembled WGS sequence"/>
</dbReference>
<sequence>MGCLKKVFVAILACQLPKVAFAGIISTGMASWYNQSGAYGSCGEIHLESDLVAAAPEKFMKGHCGGMACINYQGKRECAKVVDTLPKANPEGNIDLSIALFQSLIGDLDLGRVPVTWELFPPGSTDFAMDHNPEVKQSASDIQTSNSVESVSPTSSIPPAPSQDVASGNPSSSTEQPPAQGISSVSPGPQPAPILGMEADSEQSASKKKEEEAKEQERKKAEEENARKAAEEKRKKAEEATARKAAGEEKQKAEEETARKAATEEQERKKAEEETARKAVIEEQETKEAADGEHADPAKAEDSKVTETEQVEGEHFGTSVESTSAATSPSNPAGSAELPASTTLDLPAKEGTSTSQDNWLIAHQTFNGDTMTTSMHTPTSTSSYTISSTFIPETTSKGLPSFTTLVPSTTSAPIQEHSSSTTPSSETTGSMTILFSTLDRPMTVSMESAAATHRNQGAQGRSEVYQPMEILFFTLLGFLM</sequence>
<dbReference type="CDD" id="cd22191">
    <property type="entry name" value="DPBB_RlpA_EXP_N-like"/>
    <property type="match status" value="1"/>
</dbReference>
<keyword evidence="4" id="KW-1185">Reference proteome</keyword>
<feature type="chain" id="PRO_5004508145" evidence="2">
    <location>
        <begin position="23"/>
        <end position="480"/>
    </location>
</feature>